<protein>
    <submittedName>
        <fullName evidence="1">Uncharacterized protein</fullName>
    </submittedName>
</protein>
<dbReference type="Proteomes" id="UP000253104">
    <property type="component" value="Chromosome mHSR5_B"/>
</dbReference>
<dbReference type="OrthoDB" id="9034687at2"/>
<reference evidence="1 2" key="1">
    <citation type="journal article" date="2018" name="ISME J.">
        <title>Involvement of Burkholderiaceae and sulfurous volatiles in disease-suppressive soils.</title>
        <authorList>
            <person name="Carrion V.J."/>
            <person name="Cordovez V."/>
            <person name="Tyc O."/>
            <person name="Etalo D.W."/>
            <person name="de Bruijn I."/>
            <person name="de Jager V.C."/>
            <person name="Medema M.H."/>
            <person name="Eberl L."/>
            <person name="Raaijmakers J.M."/>
        </authorList>
    </citation>
    <scope>NUCLEOTIDE SEQUENCE [LARGE SCALE GENOMIC DNA]</scope>
    <source>
        <strain evidence="2">mHSR5</strain>
    </source>
</reference>
<evidence type="ECO:0000313" key="1">
    <source>
        <dbReference type="EMBL" id="AXF23520.1"/>
    </source>
</evidence>
<sequence>MVQIRDDAAVSTRELLIEDLADFGIGAGALAAAPNLSSPPRTARSDQAESDAMRVLRPLLRDLSKRRFLFRY</sequence>
<dbReference type="RefSeq" id="WP_114179925.1">
    <property type="nucleotide sequence ID" value="NZ_CP024903.1"/>
</dbReference>
<accession>A0A2Z5N2W4</accession>
<gene>
    <name evidence="1" type="ORF">CUJ89_24215</name>
</gene>
<name>A0A2Z5N2W4_BURPY</name>
<dbReference type="EMBL" id="CP024903">
    <property type="protein sequence ID" value="AXF23520.1"/>
    <property type="molecule type" value="Genomic_DNA"/>
</dbReference>
<evidence type="ECO:0000313" key="2">
    <source>
        <dbReference type="Proteomes" id="UP000253104"/>
    </source>
</evidence>
<proteinExistence type="predicted"/>
<dbReference type="AlphaFoldDB" id="A0A2Z5N2W4"/>
<organism evidence="1 2">
    <name type="scientific">Burkholderia pyrrocinia</name>
    <name type="common">Pseudomonas pyrrocinia</name>
    <dbReference type="NCBI Taxonomy" id="60550"/>
    <lineage>
        <taxon>Bacteria</taxon>
        <taxon>Pseudomonadati</taxon>
        <taxon>Pseudomonadota</taxon>
        <taxon>Betaproteobacteria</taxon>
        <taxon>Burkholderiales</taxon>
        <taxon>Burkholderiaceae</taxon>
        <taxon>Burkholderia</taxon>
        <taxon>Burkholderia cepacia complex</taxon>
    </lineage>
</organism>